<evidence type="ECO:0000313" key="18">
    <source>
        <dbReference type="Proteomes" id="UP001530293"/>
    </source>
</evidence>
<keyword evidence="18" id="KW-1185">Reference proteome</keyword>
<keyword evidence="10" id="KW-0539">Nucleus</keyword>
<keyword evidence="5" id="KW-0963">Cytoplasm</keyword>
<dbReference type="InterPro" id="IPR026504">
    <property type="entry name" value="MNS1"/>
</dbReference>
<comment type="similarity">
    <text evidence="3">Belongs to the MNS1 family.</text>
</comment>
<keyword evidence="12" id="KW-0966">Cell projection</keyword>
<evidence type="ECO:0000259" key="16">
    <source>
        <dbReference type="Pfam" id="PF13868"/>
    </source>
</evidence>
<comment type="caution">
    <text evidence="17">The sequence shown here is derived from an EMBL/GenBank/DDBJ whole genome shotgun (WGS) entry which is preliminary data.</text>
</comment>
<evidence type="ECO:0000256" key="5">
    <source>
        <dbReference type="ARBA" id="ARBA00022490"/>
    </source>
</evidence>
<keyword evidence="8" id="KW-0969">Cilium</keyword>
<gene>
    <name evidence="17" type="ORF">ACHAWU_001677</name>
</gene>
<reference evidence="17 18" key="1">
    <citation type="submission" date="2024-10" db="EMBL/GenBank/DDBJ databases">
        <title>Updated reference genomes for cyclostephanoid diatoms.</title>
        <authorList>
            <person name="Roberts W.R."/>
            <person name="Alverson A.J."/>
        </authorList>
    </citation>
    <scope>NUCLEOTIDE SEQUENCE [LARGE SCALE GENOMIC DNA]</scope>
    <source>
        <strain evidence="17 18">AJA232-27</strain>
    </source>
</reference>
<evidence type="ECO:0000256" key="2">
    <source>
        <dbReference type="ARBA" id="ARBA00004611"/>
    </source>
</evidence>
<proteinExistence type="inferred from homology"/>
<sequence length="469" mass="57304">MRKDHHSTPSIMTAHKVERKTALRRAEEQRVSELKQFSNQSRWLSNCAEKESMVDQVREANLKARLAAEEEQRRILAGKQELRQRELASKELERRNAMELQKQKLEADKREREIRRICESSEELNELERKLKTAYVDKERAAQHQEAMLLRKLENDREQAIEERMEYDRQQDFLRQQESERNRKQYLAAQRDLLRNQMLAREEETKRLKEESLKENKLIDDIIKKINREDELERELRVKKVDETRALVLQFQNERKLQKEAIDEEERRQDAEIQAYNEMMEQRYQKDEADKKRIKHEKKRLWEKVVDKTQSEAQAREEYATLRNMLWEEELKAKQTKEEADAIKRQMQLREEMMRENKAQISAKREMLEKMEQEERELVNRMLQKFAQDEDDERRKEDNRRLFKQRFMAEANQQRLDRDVMLQQEREREMNEQAAQKKREEQRQQIIDQAKKLLLEKHSSQLQGFLRRA</sequence>
<feature type="region of interest" description="Disordered" evidence="15">
    <location>
        <begin position="422"/>
        <end position="444"/>
    </location>
</feature>
<dbReference type="AlphaFoldDB" id="A0ABD3MGN1"/>
<organism evidence="17 18">
    <name type="scientific">Discostella pseudostelligera</name>
    <dbReference type="NCBI Taxonomy" id="259834"/>
    <lineage>
        <taxon>Eukaryota</taxon>
        <taxon>Sar</taxon>
        <taxon>Stramenopiles</taxon>
        <taxon>Ochrophyta</taxon>
        <taxon>Bacillariophyta</taxon>
        <taxon>Coscinodiscophyceae</taxon>
        <taxon>Thalassiosirophycidae</taxon>
        <taxon>Stephanodiscales</taxon>
        <taxon>Stephanodiscaceae</taxon>
        <taxon>Discostella</taxon>
    </lineage>
</organism>
<name>A0ABD3MGN1_9STRA</name>
<dbReference type="GO" id="GO:0005634">
    <property type="term" value="C:nucleus"/>
    <property type="evidence" value="ECO:0007669"/>
    <property type="project" value="UniProtKB-SubCell"/>
</dbReference>
<evidence type="ECO:0000256" key="1">
    <source>
        <dbReference type="ARBA" id="ARBA00004123"/>
    </source>
</evidence>
<feature type="coiled-coil region" evidence="14">
    <location>
        <begin position="248"/>
        <end position="297"/>
    </location>
</feature>
<feature type="coiled-coil region" evidence="14">
    <location>
        <begin position="326"/>
        <end position="384"/>
    </location>
</feature>
<evidence type="ECO:0000256" key="4">
    <source>
        <dbReference type="ARBA" id="ARBA00014813"/>
    </source>
</evidence>
<dbReference type="Pfam" id="PF13868">
    <property type="entry name" value="TPH"/>
    <property type="match status" value="1"/>
</dbReference>
<evidence type="ECO:0000256" key="15">
    <source>
        <dbReference type="SAM" id="MobiDB-lite"/>
    </source>
</evidence>
<comment type="function">
    <text evidence="13">Microtubule inner protein (MIP) part of the dynein-decorated doublet microtubules (DMTs) in cilia axoneme, which is required for motile cilia beating. May play a role in the control of meiotic division and germ cell differentiation through regulation of pairing and recombination during meiosis. Required for sperm flagella assembly. May play a role in the assembly and function of the outer dynein arm-docking complex (ODA-DC). ODA-DC mediates outer dynein arms (ODA) binding onto the axonemal doublet microtubules.</text>
</comment>
<dbReference type="InterPro" id="IPR043597">
    <property type="entry name" value="TPH_dom"/>
</dbReference>
<keyword evidence="7 14" id="KW-0175">Coiled coil</keyword>
<keyword evidence="11" id="KW-0469">Meiosis</keyword>
<evidence type="ECO:0000256" key="7">
    <source>
        <dbReference type="ARBA" id="ARBA00023054"/>
    </source>
</evidence>
<dbReference type="EMBL" id="JALLBG020000131">
    <property type="protein sequence ID" value="KAL3762732.1"/>
    <property type="molecule type" value="Genomic_DNA"/>
</dbReference>
<feature type="domain" description="Trichohyalin-plectin-homology" evidence="16">
    <location>
        <begin position="117"/>
        <end position="467"/>
    </location>
</feature>
<dbReference type="PANTHER" id="PTHR19265">
    <property type="entry name" value="MEIOSIS-SPECIFIC NUCLEAR STRUCTURAL PROTEIN 1"/>
    <property type="match status" value="1"/>
</dbReference>
<keyword evidence="9" id="KW-0206">Cytoskeleton</keyword>
<accession>A0ABD3MGN1</accession>
<evidence type="ECO:0000256" key="10">
    <source>
        <dbReference type="ARBA" id="ARBA00023242"/>
    </source>
</evidence>
<protein>
    <recommendedName>
        <fullName evidence="4">Meiosis-specific nuclear structural protein 1</fullName>
    </recommendedName>
</protein>
<keyword evidence="6" id="KW-0282">Flagellum</keyword>
<evidence type="ECO:0000256" key="12">
    <source>
        <dbReference type="ARBA" id="ARBA00023273"/>
    </source>
</evidence>
<evidence type="ECO:0000256" key="14">
    <source>
        <dbReference type="SAM" id="Coils"/>
    </source>
</evidence>
<comment type="subcellular location">
    <subcellularLocation>
        <location evidence="2">Cytoplasm</location>
        <location evidence="2">Cytoskeleton</location>
        <location evidence="2">Flagellum axoneme</location>
    </subcellularLocation>
    <subcellularLocation>
        <location evidence="1">Nucleus</location>
    </subcellularLocation>
</comment>
<evidence type="ECO:0000256" key="8">
    <source>
        <dbReference type="ARBA" id="ARBA00023069"/>
    </source>
</evidence>
<evidence type="ECO:0000256" key="13">
    <source>
        <dbReference type="ARBA" id="ARBA00046114"/>
    </source>
</evidence>
<dbReference type="Proteomes" id="UP001530293">
    <property type="component" value="Unassembled WGS sequence"/>
</dbReference>
<feature type="coiled-coil region" evidence="14">
    <location>
        <begin position="88"/>
        <end position="211"/>
    </location>
</feature>
<evidence type="ECO:0000256" key="11">
    <source>
        <dbReference type="ARBA" id="ARBA00023254"/>
    </source>
</evidence>
<evidence type="ECO:0000313" key="17">
    <source>
        <dbReference type="EMBL" id="KAL3762732.1"/>
    </source>
</evidence>
<evidence type="ECO:0000256" key="3">
    <source>
        <dbReference type="ARBA" id="ARBA00009158"/>
    </source>
</evidence>
<dbReference type="GO" id="GO:0051321">
    <property type="term" value="P:meiotic cell cycle"/>
    <property type="evidence" value="ECO:0007669"/>
    <property type="project" value="UniProtKB-KW"/>
</dbReference>
<evidence type="ECO:0000256" key="9">
    <source>
        <dbReference type="ARBA" id="ARBA00023212"/>
    </source>
</evidence>
<feature type="region of interest" description="Disordered" evidence="15">
    <location>
        <begin position="1"/>
        <end position="22"/>
    </location>
</feature>
<evidence type="ECO:0000256" key="6">
    <source>
        <dbReference type="ARBA" id="ARBA00022846"/>
    </source>
</evidence>
<dbReference type="PANTHER" id="PTHR19265:SF0">
    <property type="entry name" value="MEIOSIS-SPECIFIC NUCLEAR STRUCTURAL PROTEIN 1"/>
    <property type="match status" value="1"/>
</dbReference>